<dbReference type="EMBL" id="CP007453">
    <property type="protein sequence ID" value="AHM58268.1"/>
    <property type="molecule type" value="Genomic_DNA"/>
</dbReference>
<dbReference type="GO" id="GO:0003723">
    <property type="term" value="F:RNA binding"/>
    <property type="evidence" value="ECO:0007669"/>
    <property type="project" value="UniProtKB-KW"/>
</dbReference>
<dbReference type="PANTHER" id="PTHR38032">
    <property type="entry name" value="POLYMERASE-RELATED"/>
    <property type="match status" value="1"/>
</dbReference>
<dbReference type="Proteomes" id="UP000019591">
    <property type="component" value="Plasmid EAL2_808p"/>
</dbReference>
<proteinExistence type="predicted"/>
<keyword evidence="1" id="KW-0694">RNA-binding</keyword>
<dbReference type="InterPro" id="IPR016098">
    <property type="entry name" value="CAP/MinC_C"/>
</dbReference>
<gene>
    <name evidence="3" type="ORF">EAL2_808p07650</name>
</gene>
<dbReference type="HOGENOM" id="CLU_015044_0_0_9"/>
<sequence>MIVKAQSEEEARLFVKNAYGRVDSEFRLKVVKEPYSNFLGFIKRKGLYKIEVEKVQIETQENTHLQNWEKYYGYAEIINGNVKVTIPGGIRKYPSLKADDPNIDVFVNGEKIVGSIILTENDKIELKPKVIDPVTRLEVDISDDGMEATLKIHKEKGKKFYIKDSAGENNLVICSDFEEIEAEKATIDHCIRILNDSRIKLDIIDIEAVNKLIDLPDGGSIVVARGKAPCDGINAEIQYFFEESDFENEKPVQIGDVLAFKLRPSLNAKNGISVTGELTHGNEPEEQSFSVGKGAVLLENDTKIVACTDGTPRIIDGKICVVPLLVIASDVDSNTGNIKFDGDLLIKGNVMDNMEVNAKGKIKTLGSVYNSKVISDRDITICGKVIGGKLVAGKNMANHLISVSVVEDSLVVINDIIKRVDLFIKKDISMAARVVYSEQEAILKYIKKIEKVLSEMDEDDKDTSFTMLCNIKNCLLEISELNTKNIDKLKVIYKKIVQYIDNMQSMYEARIELQYAQNSNIYSSGNITVIGDGSYQSNLIAKYNILYNNPKSSVKGGMLIAGKRICAGKIGSKIGMSTYCRILDKYGKVDGHYYNGTIINIHGNIRMFE</sequence>
<dbReference type="InterPro" id="IPR005646">
    <property type="entry name" value="FapA"/>
</dbReference>
<dbReference type="Pfam" id="PF03961">
    <property type="entry name" value="FapA"/>
    <property type="match status" value="1"/>
</dbReference>
<evidence type="ECO:0000313" key="4">
    <source>
        <dbReference type="Proteomes" id="UP000019591"/>
    </source>
</evidence>
<dbReference type="eggNOG" id="COG1315">
    <property type="taxonomic scope" value="Bacteria"/>
</dbReference>
<feature type="domain" description="Flagellar Assembly Protein A N-terminal region" evidence="2">
    <location>
        <begin position="138"/>
        <end position="316"/>
    </location>
</feature>
<keyword evidence="3" id="KW-0614">Plasmid</keyword>
<dbReference type="PANTHER" id="PTHR38032:SF1">
    <property type="entry name" value="RNA-BINDING PROTEIN KHPB N-TERMINAL DOMAIN-CONTAINING PROTEIN"/>
    <property type="match status" value="1"/>
</dbReference>
<dbReference type="KEGG" id="eac:EAL2_808p07650"/>
<dbReference type="InterPro" id="IPR046865">
    <property type="entry name" value="FapA_b_solenoid"/>
</dbReference>
<dbReference type="RefSeq" id="WP_025437098.1">
    <property type="nucleotide sequence ID" value="NZ_CP007453.1"/>
</dbReference>
<dbReference type="PROSITE" id="PS50889">
    <property type="entry name" value="S4"/>
    <property type="match status" value="1"/>
</dbReference>
<protein>
    <recommendedName>
        <fullName evidence="2">Flagellar Assembly Protein A N-terminal region domain-containing protein</fullName>
    </recommendedName>
</protein>
<evidence type="ECO:0000259" key="2">
    <source>
        <dbReference type="Pfam" id="PF20250"/>
    </source>
</evidence>
<dbReference type="OrthoDB" id="9816426at2"/>
<accession>W8TKL0</accession>
<evidence type="ECO:0000313" key="3">
    <source>
        <dbReference type="EMBL" id="AHM58268.1"/>
    </source>
</evidence>
<dbReference type="AlphaFoldDB" id="W8TKL0"/>
<organism evidence="3 4">
    <name type="scientific">Peptoclostridium acidaminophilum DSM 3953</name>
    <dbReference type="NCBI Taxonomy" id="1286171"/>
    <lineage>
        <taxon>Bacteria</taxon>
        <taxon>Bacillati</taxon>
        <taxon>Bacillota</taxon>
        <taxon>Clostridia</taxon>
        <taxon>Peptostreptococcales</taxon>
        <taxon>Peptoclostridiaceae</taxon>
        <taxon>Peptoclostridium</taxon>
    </lineage>
</organism>
<dbReference type="PATRIC" id="fig|1286171.3.peg.2953"/>
<keyword evidence="4" id="KW-1185">Reference proteome</keyword>
<reference evidence="3 4" key="1">
    <citation type="journal article" date="2014" name="Genome Announc.">
        <title>Complete Genome Sequence of Amino Acid-Utilizing Eubacterium acidaminophilum al-2 (DSM 3953).</title>
        <authorList>
            <person name="Poehlein A."/>
            <person name="Andreesen J.R."/>
            <person name="Daniel R."/>
        </authorList>
    </citation>
    <scope>NUCLEOTIDE SEQUENCE [LARGE SCALE GENOMIC DNA]</scope>
    <source>
        <strain evidence="3 4">DSM 3953</strain>
        <plasmid evidence="4">Plasmid EAL2_808p</plasmid>
    </source>
</reference>
<evidence type="ECO:0000256" key="1">
    <source>
        <dbReference type="PROSITE-ProRule" id="PRU00182"/>
    </source>
</evidence>
<dbReference type="InterPro" id="IPR046866">
    <property type="entry name" value="FapA_N"/>
</dbReference>
<name>W8TKL0_PEPAC</name>
<geneLocation type="plasmid" evidence="3 4">
    <name>EAL2_808p</name>
</geneLocation>
<dbReference type="Pfam" id="PF20250">
    <property type="entry name" value="FapA_N"/>
    <property type="match status" value="1"/>
</dbReference>
<dbReference type="Gene3D" id="2.160.20.70">
    <property type="match status" value="1"/>
</dbReference>